<dbReference type="Gramene" id="RZC51953">
    <property type="protein sequence ID" value="RZC51953"/>
    <property type="gene ID" value="C5167_020377"/>
</dbReference>
<evidence type="ECO:0000313" key="3">
    <source>
        <dbReference type="EMBL" id="RZC51953.1"/>
    </source>
</evidence>
<keyword evidence="1" id="KW-0175">Coiled coil</keyword>
<reference evidence="3 4" key="1">
    <citation type="journal article" date="2018" name="Science">
        <title>The opium poppy genome and morphinan production.</title>
        <authorList>
            <person name="Guo L."/>
            <person name="Winzer T."/>
            <person name="Yang X."/>
            <person name="Li Y."/>
            <person name="Ning Z."/>
            <person name="He Z."/>
            <person name="Teodor R."/>
            <person name="Lu Y."/>
            <person name="Bowser T.A."/>
            <person name="Graham I.A."/>
            <person name="Ye K."/>
        </authorList>
    </citation>
    <scope>NUCLEOTIDE SEQUENCE [LARGE SCALE GENOMIC DNA]</scope>
    <source>
        <strain evidence="4">cv. HN1</strain>
        <tissue evidence="3">Leaves</tissue>
    </source>
</reference>
<organism evidence="3 4">
    <name type="scientific">Papaver somniferum</name>
    <name type="common">Opium poppy</name>
    <dbReference type="NCBI Taxonomy" id="3469"/>
    <lineage>
        <taxon>Eukaryota</taxon>
        <taxon>Viridiplantae</taxon>
        <taxon>Streptophyta</taxon>
        <taxon>Embryophyta</taxon>
        <taxon>Tracheophyta</taxon>
        <taxon>Spermatophyta</taxon>
        <taxon>Magnoliopsida</taxon>
        <taxon>Ranunculales</taxon>
        <taxon>Papaveraceae</taxon>
        <taxon>Papaveroideae</taxon>
        <taxon>Papaver</taxon>
    </lineage>
</organism>
<evidence type="ECO:0000313" key="4">
    <source>
        <dbReference type="Proteomes" id="UP000316621"/>
    </source>
</evidence>
<dbReference type="Proteomes" id="UP000316621">
    <property type="component" value="Chromosome 2"/>
</dbReference>
<protein>
    <submittedName>
        <fullName evidence="3">Uncharacterized protein</fullName>
    </submittedName>
</protein>
<dbReference type="EMBL" id="CM010716">
    <property type="protein sequence ID" value="RZC51953.1"/>
    <property type="molecule type" value="Genomic_DNA"/>
</dbReference>
<accession>A0A4Y7ISV2</accession>
<feature type="region of interest" description="Disordered" evidence="2">
    <location>
        <begin position="157"/>
        <end position="208"/>
    </location>
</feature>
<evidence type="ECO:0000256" key="2">
    <source>
        <dbReference type="SAM" id="MobiDB-lite"/>
    </source>
</evidence>
<proteinExistence type="predicted"/>
<keyword evidence="4" id="KW-1185">Reference proteome</keyword>
<gene>
    <name evidence="3" type="ORF">C5167_020377</name>
</gene>
<feature type="compositionally biased region" description="Low complexity" evidence="2">
    <location>
        <begin position="195"/>
        <end position="207"/>
    </location>
</feature>
<name>A0A4Y7ISV2_PAPSO</name>
<sequence>MHFLSAVPRRGGEKSIVPRFARWDVWNISNAISVLEKFPYKLSEAGIFEFGPSLTIPLDVAERKLINPIKQLSRLQTEQDKVMNLEKENVDLIIEKEEWINTQRGILGRFCSEKNRLIAKSKRLKVDVKREIYKVMEGTLDEIFKSLDEISKDYEQVQEHNDQPQGMEAPQEEYDIGPDEYGRKKPDTETFLPRTTTGGDTTEDGSGLFSIGLTQYFNEQGSKGDGN</sequence>
<dbReference type="AlphaFoldDB" id="A0A4Y7ISV2"/>
<feature type="coiled-coil region" evidence="1">
    <location>
        <begin position="75"/>
        <end position="102"/>
    </location>
</feature>
<evidence type="ECO:0000256" key="1">
    <source>
        <dbReference type="SAM" id="Coils"/>
    </source>
</evidence>